<keyword evidence="2" id="KW-1185">Reference proteome</keyword>
<evidence type="ECO:0000313" key="1">
    <source>
        <dbReference type="EMBL" id="GFO42721.1"/>
    </source>
</evidence>
<dbReference type="AlphaFoldDB" id="A0AAV4DFW8"/>
<sequence length="68" mass="7955">MDKNECKNLNGTCVSKDSKFSVMHEGKRHDNCSCSIQERHYESFSQKARELLFSVQYSCENKTFSNRL</sequence>
<name>A0AAV4DFW8_9GAST</name>
<dbReference type="EMBL" id="BLXT01007816">
    <property type="protein sequence ID" value="GFO42721.1"/>
    <property type="molecule type" value="Genomic_DNA"/>
</dbReference>
<protein>
    <submittedName>
        <fullName evidence="1">Uncharacterized protein</fullName>
    </submittedName>
</protein>
<evidence type="ECO:0000313" key="2">
    <source>
        <dbReference type="Proteomes" id="UP000735302"/>
    </source>
</evidence>
<gene>
    <name evidence="1" type="ORF">PoB_006922600</name>
</gene>
<reference evidence="1 2" key="1">
    <citation type="journal article" date="2021" name="Elife">
        <title>Chloroplast acquisition without the gene transfer in kleptoplastic sea slugs, Plakobranchus ocellatus.</title>
        <authorList>
            <person name="Maeda T."/>
            <person name="Takahashi S."/>
            <person name="Yoshida T."/>
            <person name="Shimamura S."/>
            <person name="Takaki Y."/>
            <person name="Nagai Y."/>
            <person name="Toyoda A."/>
            <person name="Suzuki Y."/>
            <person name="Arimoto A."/>
            <person name="Ishii H."/>
            <person name="Satoh N."/>
            <person name="Nishiyama T."/>
            <person name="Hasebe M."/>
            <person name="Maruyama T."/>
            <person name="Minagawa J."/>
            <person name="Obokata J."/>
            <person name="Shigenobu S."/>
        </authorList>
    </citation>
    <scope>NUCLEOTIDE SEQUENCE [LARGE SCALE GENOMIC DNA]</scope>
</reference>
<proteinExistence type="predicted"/>
<comment type="caution">
    <text evidence="1">The sequence shown here is derived from an EMBL/GenBank/DDBJ whole genome shotgun (WGS) entry which is preliminary data.</text>
</comment>
<accession>A0AAV4DFW8</accession>
<organism evidence="1 2">
    <name type="scientific">Plakobranchus ocellatus</name>
    <dbReference type="NCBI Taxonomy" id="259542"/>
    <lineage>
        <taxon>Eukaryota</taxon>
        <taxon>Metazoa</taxon>
        <taxon>Spiralia</taxon>
        <taxon>Lophotrochozoa</taxon>
        <taxon>Mollusca</taxon>
        <taxon>Gastropoda</taxon>
        <taxon>Heterobranchia</taxon>
        <taxon>Euthyneura</taxon>
        <taxon>Panpulmonata</taxon>
        <taxon>Sacoglossa</taxon>
        <taxon>Placobranchoidea</taxon>
        <taxon>Plakobranchidae</taxon>
        <taxon>Plakobranchus</taxon>
    </lineage>
</organism>
<dbReference type="Proteomes" id="UP000735302">
    <property type="component" value="Unassembled WGS sequence"/>
</dbReference>